<dbReference type="Proteomes" id="UP001308005">
    <property type="component" value="Unassembled WGS sequence"/>
</dbReference>
<keyword evidence="1" id="KW-1133">Transmembrane helix</keyword>
<reference evidence="3" key="1">
    <citation type="submission" date="2023-07" db="EMBL/GenBank/DDBJ databases">
        <title>The carbon used by Thiothrix.</title>
        <authorList>
            <person name="Chen L."/>
        </authorList>
    </citation>
    <scope>NUCLEOTIDE SEQUENCE [LARGE SCALE GENOMIC DNA]</scope>
</reference>
<evidence type="ECO:0000313" key="3">
    <source>
        <dbReference type="Proteomes" id="UP001308005"/>
    </source>
</evidence>
<gene>
    <name evidence="2" type="ORF">VSS37_18520</name>
</gene>
<sequence>MSGNRLEFIVSLVDRVTGPLNKITNLMGNMQRAAATGPLAKAHKFTVQLVDKVTSPLRSLIAQNSGAIKRFQSGFGKLKSGAMELAAPVQDFMHGVLDTSREYQTITEKFNQYGMGGAALAEAEKFASAANIAGASRVDMLRYMTEAQGVFRESGAKTLDEQLAAAKMAAPMLAKVNVASKGLDEHMQGLMQDQQMDMLRFTEQMGGLKSPERFNELMSGGFKAIQSSGGNVNWDQLRQFVSKAGSSAYQLSDQALFAKLEPIIGEMKGGAAGDALMTSFQRMNGIVKNKAMAHKMIDYGIWNEDAVVFDKLGGVKKFVPGKRVLDQDTSSLLSTDPVAFYEKVMLPKYKGRGLSESDIMTENSLIFGRQGGKMFNLIHKQQEPIHRSVEAFDKARGIDGSYEAIQKNYAGQQMSLDAKWKDFQLALGQDGGLLDMATQGLRMLGDAVSWLTNAAHEHPALARFAMVAGGVVAGLAGFSMVAGVVSMAVGALEMLGAVVGVILSPIGLLVAGVVSGNGIRKGSC</sequence>
<accession>A0ABU6D1Q7</accession>
<comment type="caution">
    <text evidence="2">The sequence shown here is derived from an EMBL/GenBank/DDBJ whole genome shotgun (WGS) entry which is preliminary data.</text>
</comment>
<feature type="transmembrane region" description="Helical" evidence="1">
    <location>
        <begin position="494"/>
        <end position="514"/>
    </location>
</feature>
<keyword evidence="3" id="KW-1185">Reference proteome</keyword>
<feature type="transmembrane region" description="Helical" evidence="1">
    <location>
        <begin position="464"/>
        <end position="488"/>
    </location>
</feature>
<keyword evidence="1" id="KW-0812">Transmembrane</keyword>
<keyword evidence="1" id="KW-0472">Membrane</keyword>
<dbReference type="RefSeq" id="WP_324697573.1">
    <property type="nucleotide sequence ID" value="NZ_JAYMYJ010000145.1"/>
</dbReference>
<name>A0ABU6D1Q7_9GAMM</name>
<evidence type="ECO:0008006" key="4">
    <source>
        <dbReference type="Google" id="ProtNLM"/>
    </source>
</evidence>
<dbReference type="EMBL" id="JAYMYJ010000145">
    <property type="protein sequence ID" value="MEB4592981.1"/>
    <property type="molecule type" value="Genomic_DNA"/>
</dbReference>
<evidence type="ECO:0000256" key="1">
    <source>
        <dbReference type="SAM" id="Phobius"/>
    </source>
</evidence>
<organism evidence="2 3">
    <name type="scientific">Candidatus Thiothrix phosphatis</name>
    <dbReference type="NCBI Taxonomy" id="3112415"/>
    <lineage>
        <taxon>Bacteria</taxon>
        <taxon>Pseudomonadati</taxon>
        <taxon>Pseudomonadota</taxon>
        <taxon>Gammaproteobacteria</taxon>
        <taxon>Thiotrichales</taxon>
        <taxon>Thiotrichaceae</taxon>
        <taxon>Thiothrix</taxon>
    </lineage>
</organism>
<protein>
    <recommendedName>
        <fullName evidence="4">Phage tail tape measure protein</fullName>
    </recommendedName>
</protein>
<proteinExistence type="predicted"/>
<evidence type="ECO:0000313" key="2">
    <source>
        <dbReference type="EMBL" id="MEB4592981.1"/>
    </source>
</evidence>